<dbReference type="RefSeq" id="WP_139235322.1">
    <property type="nucleotide sequence ID" value="NZ_CYIG01000001.1"/>
</dbReference>
<proteinExistence type="predicted"/>
<evidence type="ECO:0000313" key="2">
    <source>
        <dbReference type="EMBL" id="SFU41561.1"/>
    </source>
</evidence>
<dbReference type="EMBL" id="FPBX01000003">
    <property type="protein sequence ID" value="SFU41561.1"/>
    <property type="molecule type" value="Genomic_DNA"/>
</dbReference>
<dbReference type="OrthoDB" id="9943828at2"/>
<evidence type="ECO:0000313" key="3">
    <source>
        <dbReference type="Proteomes" id="UP000183656"/>
    </source>
</evidence>
<feature type="chain" id="PRO_5010371503" description="DUF2059 domain-containing protein" evidence="1">
    <location>
        <begin position="23"/>
        <end position="190"/>
    </location>
</feature>
<reference evidence="2 3" key="1">
    <citation type="submission" date="2016-10" db="EMBL/GenBank/DDBJ databases">
        <authorList>
            <person name="de Groot N.N."/>
        </authorList>
    </citation>
    <scope>NUCLEOTIDE SEQUENCE [LARGE SCALE GENOMIC DNA]</scope>
    <source>
        <strain evidence="2 3">R-24608</strain>
    </source>
</reference>
<name>A0A1I7FZS1_9BURK</name>
<keyword evidence="1" id="KW-0732">Signal</keyword>
<organism evidence="2 3">
    <name type="scientific">Paenacidovorax caeni</name>
    <dbReference type="NCBI Taxonomy" id="343013"/>
    <lineage>
        <taxon>Bacteria</taxon>
        <taxon>Pseudomonadati</taxon>
        <taxon>Pseudomonadota</taxon>
        <taxon>Betaproteobacteria</taxon>
        <taxon>Burkholderiales</taxon>
        <taxon>Comamonadaceae</taxon>
        <taxon>Paenacidovorax</taxon>
    </lineage>
</organism>
<feature type="signal peptide" evidence="1">
    <location>
        <begin position="1"/>
        <end position="22"/>
    </location>
</feature>
<evidence type="ECO:0008006" key="4">
    <source>
        <dbReference type="Google" id="ProtNLM"/>
    </source>
</evidence>
<accession>A0A1I7FZS1</accession>
<dbReference type="STRING" id="343013.SAMN04489707_1003166"/>
<protein>
    <recommendedName>
        <fullName evidence="4">DUF2059 domain-containing protein</fullName>
    </recommendedName>
</protein>
<gene>
    <name evidence="2" type="ORF">SAMN04489707_1003166</name>
</gene>
<keyword evidence="3" id="KW-1185">Reference proteome</keyword>
<sequence length="190" mass="20306">MPPIISRIVLTAFLTVSFVTQAQTPQGAPALSPTAMLVQSMGFAAEFKAQVQRMQALPNHAEKTAPRLLALEKKMINLSEVELGGAIARALDTSLSASDSILIAEHYNSSLGKKLARLTEQAQAAAAKDKTASFTVHLANLLQTLSPDERRGLDTFAATGATDRLVKLLDSEAFNQALLRELEALPVAAR</sequence>
<evidence type="ECO:0000256" key="1">
    <source>
        <dbReference type="SAM" id="SignalP"/>
    </source>
</evidence>
<dbReference type="AlphaFoldDB" id="A0A1I7FZS1"/>
<dbReference type="Proteomes" id="UP000183656">
    <property type="component" value="Unassembled WGS sequence"/>
</dbReference>